<comment type="caution">
    <text evidence="1">The sequence shown here is derived from an EMBL/GenBank/DDBJ whole genome shotgun (WGS) entry which is preliminary data.</text>
</comment>
<accession>A0ACB9SK62</accession>
<keyword evidence="2" id="KW-1185">Reference proteome</keyword>
<evidence type="ECO:0000313" key="1">
    <source>
        <dbReference type="EMBL" id="KAI4455728.1"/>
    </source>
</evidence>
<name>A0ACB9SK62_HOLOL</name>
<evidence type="ECO:0000313" key="2">
    <source>
        <dbReference type="Proteomes" id="UP001056778"/>
    </source>
</evidence>
<gene>
    <name evidence="1" type="ORF">MML48_9g00002691</name>
</gene>
<reference evidence="1" key="1">
    <citation type="submission" date="2022-04" db="EMBL/GenBank/DDBJ databases">
        <title>Chromosome-scale genome assembly of Holotrichia oblita Faldermann.</title>
        <authorList>
            <person name="Rongchong L."/>
        </authorList>
    </citation>
    <scope>NUCLEOTIDE SEQUENCE</scope>
    <source>
        <strain evidence="1">81SQS9</strain>
    </source>
</reference>
<dbReference type="EMBL" id="CM043023">
    <property type="protein sequence ID" value="KAI4455728.1"/>
    <property type="molecule type" value="Genomic_DNA"/>
</dbReference>
<proteinExistence type="predicted"/>
<organism evidence="1 2">
    <name type="scientific">Holotrichia oblita</name>
    <name type="common">Chafer beetle</name>
    <dbReference type="NCBI Taxonomy" id="644536"/>
    <lineage>
        <taxon>Eukaryota</taxon>
        <taxon>Metazoa</taxon>
        <taxon>Ecdysozoa</taxon>
        <taxon>Arthropoda</taxon>
        <taxon>Hexapoda</taxon>
        <taxon>Insecta</taxon>
        <taxon>Pterygota</taxon>
        <taxon>Neoptera</taxon>
        <taxon>Endopterygota</taxon>
        <taxon>Coleoptera</taxon>
        <taxon>Polyphaga</taxon>
        <taxon>Scarabaeiformia</taxon>
        <taxon>Scarabaeidae</taxon>
        <taxon>Melolonthinae</taxon>
        <taxon>Holotrichia</taxon>
    </lineage>
</organism>
<dbReference type="Proteomes" id="UP001056778">
    <property type="component" value="Chromosome 9"/>
</dbReference>
<sequence>MGDRSSWILGDSGYPQQPWLMTPIIGAVLNSPEDRYTRYHMQAKNCVERCNGVLKARFRCLAGERGLRYNPTLKIMTACAVLHIMCIANNENDVIDVIGESNAELENADVQREDLLSQVRDIRNNIIRHYFTN</sequence>
<protein>
    <submittedName>
        <fullName evidence="1">Uncharacterized protein</fullName>
    </submittedName>
</protein>